<dbReference type="EMBL" id="LYBM01000019">
    <property type="protein sequence ID" value="ODA33097.1"/>
    <property type="molecule type" value="Genomic_DNA"/>
</dbReference>
<dbReference type="InterPro" id="IPR017166">
    <property type="entry name" value="UCP037290"/>
</dbReference>
<dbReference type="RefSeq" id="WP_068902443.1">
    <property type="nucleotide sequence ID" value="NZ_JBHUIF010000002.1"/>
</dbReference>
<evidence type="ECO:0008006" key="3">
    <source>
        <dbReference type="Google" id="ProtNLM"/>
    </source>
</evidence>
<name>A0A1C3EIN9_9GAMM</name>
<dbReference type="NCBIfam" id="NF033429">
    <property type="entry name" value="ImuA_translesion"/>
    <property type="match status" value="1"/>
</dbReference>
<dbReference type="Proteomes" id="UP000094936">
    <property type="component" value="Unassembled WGS sequence"/>
</dbReference>
<dbReference type="AlphaFoldDB" id="A0A1C3EIN9"/>
<dbReference type="InterPro" id="IPR047610">
    <property type="entry name" value="ImuA_translesion"/>
</dbReference>
<protein>
    <recommendedName>
        <fullName evidence="3">Recombinase RecA</fullName>
    </recommendedName>
</protein>
<dbReference type="SUPFAM" id="SSF52540">
    <property type="entry name" value="P-loop containing nucleoside triphosphate hydrolases"/>
    <property type="match status" value="1"/>
</dbReference>
<evidence type="ECO:0000313" key="1">
    <source>
        <dbReference type="EMBL" id="ODA33097.1"/>
    </source>
</evidence>
<proteinExistence type="predicted"/>
<dbReference type="Gene3D" id="3.40.50.300">
    <property type="entry name" value="P-loop containing nucleotide triphosphate hydrolases"/>
    <property type="match status" value="1"/>
</dbReference>
<dbReference type="OrthoDB" id="9811176at2"/>
<sequence length="228" mass="25774">MLKLVSSIHPAVWKGSSLQETPRRFVSTGIDQLDQYLEGGWPEYGAVECCVPFFGFGELSLLLPALKNAQKKDHISLLVAAPGDLHPLCLHRAGLDLSKTVCIQSEKKMNLWALEQALKSGSCQAAVYWNQGLSFKQARRLQIAASENNCQLFLISLNDGSHSLPLPFRARLSPVDNKIRFEVFKRRGSPLPPVFIESSRLRNRLEQHHDLFINRYLAIKPNNVFRLR</sequence>
<gene>
    <name evidence="1" type="ORF">A8L45_11710</name>
</gene>
<comment type="caution">
    <text evidence="1">The sequence shown here is derived from an EMBL/GenBank/DDBJ whole genome shotgun (WGS) entry which is preliminary data.</text>
</comment>
<reference evidence="1 2" key="1">
    <citation type="submission" date="2016-05" db="EMBL/GenBank/DDBJ databases">
        <title>Genomic Taxonomy of the Vibrionaceae.</title>
        <authorList>
            <person name="Gomez-Gil B."/>
            <person name="Enciso-Ibarra J."/>
        </authorList>
    </citation>
    <scope>NUCLEOTIDE SEQUENCE [LARGE SCALE GENOMIC DNA]</scope>
    <source>
        <strain evidence="1 2">CAIM 1920</strain>
    </source>
</reference>
<dbReference type="PIRSF" id="PIRSF037290">
    <property type="entry name" value="UCP037290"/>
    <property type="match status" value="1"/>
</dbReference>
<organism evidence="1 2">
    <name type="scientific">Veronia pacifica</name>
    <dbReference type="NCBI Taxonomy" id="1080227"/>
    <lineage>
        <taxon>Bacteria</taxon>
        <taxon>Pseudomonadati</taxon>
        <taxon>Pseudomonadota</taxon>
        <taxon>Gammaproteobacteria</taxon>
        <taxon>Vibrionales</taxon>
        <taxon>Vibrionaceae</taxon>
        <taxon>Veronia</taxon>
    </lineage>
</organism>
<dbReference type="InterPro" id="IPR027417">
    <property type="entry name" value="P-loop_NTPase"/>
</dbReference>
<dbReference type="STRING" id="1080227.A8L45_11710"/>
<keyword evidence="2" id="KW-1185">Reference proteome</keyword>
<evidence type="ECO:0000313" key="2">
    <source>
        <dbReference type="Proteomes" id="UP000094936"/>
    </source>
</evidence>
<accession>A0A1C3EIN9</accession>